<dbReference type="PROSITE" id="PS51186">
    <property type="entry name" value="GNAT"/>
    <property type="match status" value="1"/>
</dbReference>
<evidence type="ECO:0000313" key="3">
    <source>
        <dbReference type="Proteomes" id="UP000072660"/>
    </source>
</evidence>
<dbReference type="InterPro" id="IPR000182">
    <property type="entry name" value="GNAT_dom"/>
</dbReference>
<organism evidence="2 3">
    <name type="scientific">Ventosimonas gracilis</name>
    <dbReference type="NCBI Taxonomy" id="1680762"/>
    <lineage>
        <taxon>Bacteria</taxon>
        <taxon>Pseudomonadati</taxon>
        <taxon>Pseudomonadota</taxon>
        <taxon>Gammaproteobacteria</taxon>
        <taxon>Pseudomonadales</taxon>
        <taxon>Ventosimonadaceae</taxon>
        <taxon>Ventosimonas</taxon>
    </lineage>
</organism>
<reference evidence="2 3" key="1">
    <citation type="submission" date="2016-02" db="EMBL/GenBank/DDBJ databases">
        <authorList>
            <person name="Wen L."/>
            <person name="He K."/>
            <person name="Yang H."/>
        </authorList>
    </citation>
    <scope>NUCLEOTIDE SEQUENCE [LARGE SCALE GENOMIC DNA]</scope>
    <source>
        <strain evidence="2 3">CV58</strain>
    </source>
</reference>
<dbReference type="FunFam" id="3.40.630.30:FF:000047">
    <property type="entry name" value="Acetyltransferase, GNAT family"/>
    <property type="match status" value="1"/>
</dbReference>
<dbReference type="InterPro" id="IPR051908">
    <property type="entry name" value="Ribosomal_N-acetyltransferase"/>
</dbReference>
<dbReference type="PANTHER" id="PTHR43441:SF2">
    <property type="entry name" value="FAMILY ACETYLTRANSFERASE, PUTATIVE (AFU_ORTHOLOGUE AFUA_7G00850)-RELATED"/>
    <property type="match status" value="1"/>
</dbReference>
<dbReference type="GO" id="GO:0008999">
    <property type="term" value="F:protein-N-terminal-alanine acetyltransferase activity"/>
    <property type="evidence" value="ECO:0007669"/>
    <property type="project" value="TreeGrafter"/>
</dbReference>
<keyword evidence="3" id="KW-1185">Reference proteome</keyword>
<feature type="domain" description="N-acetyltransferase" evidence="1">
    <location>
        <begin position="43"/>
        <end position="188"/>
    </location>
</feature>
<dbReference type="RefSeq" id="WP_068390793.1">
    <property type="nucleotide sequence ID" value="NZ_LSZO01000166.1"/>
</dbReference>
<proteinExistence type="predicted"/>
<accession>A0A139SRP9</accession>
<dbReference type="Pfam" id="PF13302">
    <property type="entry name" value="Acetyltransf_3"/>
    <property type="match status" value="1"/>
</dbReference>
<evidence type="ECO:0000259" key="1">
    <source>
        <dbReference type="PROSITE" id="PS51186"/>
    </source>
</evidence>
<dbReference type="InterPro" id="IPR016181">
    <property type="entry name" value="Acyl_CoA_acyltransferase"/>
</dbReference>
<dbReference type="PANTHER" id="PTHR43441">
    <property type="entry name" value="RIBOSOMAL-PROTEIN-SERINE ACETYLTRANSFERASE"/>
    <property type="match status" value="1"/>
</dbReference>
<dbReference type="OrthoDB" id="5295305at2"/>
<dbReference type="SUPFAM" id="SSF55729">
    <property type="entry name" value="Acyl-CoA N-acyltransferases (Nat)"/>
    <property type="match status" value="1"/>
</dbReference>
<dbReference type="Proteomes" id="UP000072660">
    <property type="component" value="Unassembled WGS sequence"/>
</dbReference>
<dbReference type="Gene3D" id="3.40.630.30">
    <property type="match status" value="1"/>
</dbReference>
<evidence type="ECO:0000313" key="2">
    <source>
        <dbReference type="EMBL" id="KXU37256.1"/>
    </source>
</evidence>
<name>A0A139SRP9_9GAMM</name>
<dbReference type="EMBL" id="LSZO01000166">
    <property type="protein sequence ID" value="KXU37256.1"/>
    <property type="molecule type" value="Genomic_DNA"/>
</dbReference>
<sequence length="239" mass="27245">MSDDHLPIGKALPNWQPRLAPSPIVLSGHFCRLEPLHSHHANALFAAFNEAEDGRDWLYLPAGPFADAAAYRDYVQRIAGKNDPLHFAVIDLASQQPVGTLSLMRQTPEHGVVEVGFVTFSPKLQRSPLATEAQFLLMRYVFDALDYRRYEWKCDSLNQRSINAAQRLGFIHEGCFRQAMVYKGRNRDTAWFSIIDADWPLIKAAFVQWLSPQNFDQNGQQIQRLQAIRERLLKDGSLP</sequence>
<dbReference type="AlphaFoldDB" id="A0A139SRP9"/>
<gene>
    <name evidence="2" type="ORF">AXE65_03360</name>
</gene>
<keyword evidence="2" id="KW-0808">Transferase</keyword>
<dbReference type="GO" id="GO:1990189">
    <property type="term" value="F:protein N-terminal-serine acetyltransferase activity"/>
    <property type="evidence" value="ECO:0007669"/>
    <property type="project" value="TreeGrafter"/>
</dbReference>
<comment type="caution">
    <text evidence="2">The sequence shown here is derived from an EMBL/GenBank/DDBJ whole genome shotgun (WGS) entry which is preliminary data.</text>
</comment>
<protein>
    <submittedName>
        <fullName evidence="2">Acetyltransferase</fullName>
    </submittedName>
</protein>